<name>X1I0P1_9ZZZZ</name>
<dbReference type="AlphaFoldDB" id="X1I0P1"/>
<accession>X1I0P1</accession>
<reference evidence="1" key="1">
    <citation type="journal article" date="2014" name="Front. Microbiol.">
        <title>High frequency of phylogenetically diverse reductive dehalogenase-homologous genes in deep subseafloor sedimentary metagenomes.</title>
        <authorList>
            <person name="Kawai M."/>
            <person name="Futagami T."/>
            <person name="Toyoda A."/>
            <person name="Takaki Y."/>
            <person name="Nishi S."/>
            <person name="Hori S."/>
            <person name="Arai W."/>
            <person name="Tsubouchi T."/>
            <person name="Morono Y."/>
            <person name="Uchiyama I."/>
            <person name="Ito T."/>
            <person name="Fujiyama A."/>
            <person name="Inagaki F."/>
            <person name="Takami H."/>
        </authorList>
    </citation>
    <scope>NUCLEOTIDE SEQUENCE</scope>
    <source>
        <strain evidence="1">Expedition CK06-06</strain>
    </source>
</reference>
<dbReference type="EMBL" id="BARU01027575">
    <property type="protein sequence ID" value="GAH75287.1"/>
    <property type="molecule type" value="Genomic_DNA"/>
</dbReference>
<feature type="non-terminal residue" evidence="1">
    <location>
        <position position="1"/>
    </location>
</feature>
<protein>
    <submittedName>
        <fullName evidence="1">Uncharacterized protein</fullName>
    </submittedName>
</protein>
<comment type="caution">
    <text evidence="1">The sequence shown here is derived from an EMBL/GenBank/DDBJ whole genome shotgun (WGS) entry which is preliminary data.</text>
</comment>
<gene>
    <name evidence="1" type="ORF">S03H2_44133</name>
</gene>
<evidence type="ECO:0000313" key="1">
    <source>
        <dbReference type="EMBL" id="GAH75287.1"/>
    </source>
</evidence>
<proteinExistence type="predicted"/>
<sequence>FILASATLTVYIEQTLNLMAGIASVRPTVPTT</sequence>
<organism evidence="1">
    <name type="scientific">marine sediment metagenome</name>
    <dbReference type="NCBI Taxonomy" id="412755"/>
    <lineage>
        <taxon>unclassified sequences</taxon>
        <taxon>metagenomes</taxon>
        <taxon>ecological metagenomes</taxon>
    </lineage>
</organism>